<keyword evidence="2" id="KW-1185">Reference proteome</keyword>
<dbReference type="AlphaFoldDB" id="A0A7U2IAW5"/>
<organism evidence="1 2">
    <name type="scientific">Phaeosphaeria nodorum (strain SN15 / ATCC MYA-4574 / FGSC 10173)</name>
    <name type="common">Glume blotch fungus</name>
    <name type="synonym">Parastagonospora nodorum</name>
    <dbReference type="NCBI Taxonomy" id="321614"/>
    <lineage>
        <taxon>Eukaryota</taxon>
        <taxon>Fungi</taxon>
        <taxon>Dikarya</taxon>
        <taxon>Ascomycota</taxon>
        <taxon>Pezizomycotina</taxon>
        <taxon>Dothideomycetes</taxon>
        <taxon>Pleosporomycetidae</taxon>
        <taxon>Pleosporales</taxon>
        <taxon>Pleosporineae</taxon>
        <taxon>Phaeosphaeriaceae</taxon>
        <taxon>Parastagonospora</taxon>
    </lineage>
</organism>
<evidence type="ECO:0000313" key="1">
    <source>
        <dbReference type="EMBL" id="QRD06445.1"/>
    </source>
</evidence>
<dbReference type="EMBL" id="CP069042">
    <property type="protein sequence ID" value="QRD06445.1"/>
    <property type="molecule type" value="Genomic_DNA"/>
</dbReference>
<gene>
    <name evidence="1" type="ORF">JI435_118200</name>
</gene>
<dbReference type="Proteomes" id="UP000663193">
    <property type="component" value="Chromosome 20"/>
</dbReference>
<sequence length="106" mass="12109">MVRVSQRPSRTSAQFPMALIRANWPKRWTVAAQIGGASESGAGLYRLQTTLESRLARGEAAPLELVPRCCMNSRRARNTHRKRPWIRWQQPEAEMLAGRPRGRIED</sequence>
<name>A0A7U2IAW5_PHANO</name>
<accession>A0A7U2IAW5</accession>
<protein>
    <submittedName>
        <fullName evidence="1">Uncharacterized protein</fullName>
    </submittedName>
</protein>
<proteinExistence type="predicted"/>
<reference evidence="2" key="1">
    <citation type="journal article" date="2021" name="BMC Genomics">
        <title>Chromosome-level genome assembly and manually-curated proteome of model necrotroph Parastagonospora nodorum Sn15 reveals a genome-wide trove of candidate effector homologs, and redundancy of virulence-related functions within an accessory chromosome.</title>
        <authorList>
            <person name="Bertazzoni S."/>
            <person name="Jones D.A.B."/>
            <person name="Phan H.T."/>
            <person name="Tan K.-C."/>
            <person name="Hane J.K."/>
        </authorList>
    </citation>
    <scope>NUCLEOTIDE SEQUENCE [LARGE SCALE GENOMIC DNA]</scope>
    <source>
        <strain evidence="2">SN15 / ATCC MYA-4574 / FGSC 10173)</strain>
    </source>
</reference>
<dbReference type="VEuPathDB" id="FungiDB:JI435_118200"/>
<evidence type="ECO:0000313" key="2">
    <source>
        <dbReference type="Proteomes" id="UP000663193"/>
    </source>
</evidence>